<dbReference type="GO" id="GO:0006412">
    <property type="term" value="P:translation"/>
    <property type="evidence" value="ECO:0007669"/>
    <property type="project" value="UniProtKB-UniRule"/>
</dbReference>
<evidence type="ECO:0000313" key="8">
    <source>
        <dbReference type="EMBL" id="OHA35130.1"/>
    </source>
</evidence>
<dbReference type="EMBL" id="MHSA01000001">
    <property type="protein sequence ID" value="OHA35130.1"/>
    <property type="molecule type" value="Genomic_DNA"/>
</dbReference>
<dbReference type="Proteomes" id="UP000177797">
    <property type="component" value="Unassembled WGS sequence"/>
</dbReference>
<dbReference type="GO" id="GO:0003735">
    <property type="term" value="F:structural constituent of ribosome"/>
    <property type="evidence" value="ECO:0007669"/>
    <property type="project" value="InterPro"/>
</dbReference>
<dbReference type="GO" id="GO:0022625">
    <property type="term" value="C:cytosolic large ribosomal subunit"/>
    <property type="evidence" value="ECO:0007669"/>
    <property type="project" value="TreeGrafter"/>
</dbReference>
<dbReference type="InterPro" id="IPR001196">
    <property type="entry name" value="Ribosomal_uL15_CS"/>
</dbReference>
<gene>
    <name evidence="4" type="primary">rplO</name>
    <name evidence="8" type="ORF">A2938_01815</name>
</gene>
<feature type="domain" description="Large ribosomal subunit protein uL15/eL18" evidence="7">
    <location>
        <begin position="75"/>
        <end position="144"/>
    </location>
</feature>
<evidence type="ECO:0000256" key="2">
    <source>
        <dbReference type="ARBA" id="ARBA00022980"/>
    </source>
</evidence>
<evidence type="ECO:0000259" key="7">
    <source>
        <dbReference type="Pfam" id="PF00828"/>
    </source>
</evidence>
<keyword evidence="4" id="KW-0699">rRNA-binding</keyword>
<organism evidence="8 9">
    <name type="scientific">Candidatus Taylorbacteria bacterium RIFCSPLOWO2_01_FULL_48_100</name>
    <dbReference type="NCBI Taxonomy" id="1802322"/>
    <lineage>
        <taxon>Bacteria</taxon>
        <taxon>Candidatus Tayloriibacteriota</taxon>
    </lineage>
</organism>
<keyword evidence="4" id="KW-0694">RNA-binding</keyword>
<feature type="compositionally biased region" description="Polar residues" evidence="6">
    <location>
        <begin position="1"/>
        <end position="16"/>
    </location>
</feature>
<reference evidence="8 9" key="1">
    <citation type="journal article" date="2016" name="Nat. Commun.">
        <title>Thousands of microbial genomes shed light on interconnected biogeochemical processes in an aquifer system.</title>
        <authorList>
            <person name="Anantharaman K."/>
            <person name="Brown C.T."/>
            <person name="Hug L.A."/>
            <person name="Sharon I."/>
            <person name="Castelle C.J."/>
            <person name="Probst A.J."/>
            <person name="Thomas B.C."/>
            <person name="Singh A."/>
            <person name="Wilkins M.J."/>
            <person name="Karaoz U."/>
            <person name="Brodie E.L."/>
            <person name="Williams K.H."/>
            <person name="Hubbard S.S."/>
            <person name="Banfield J.F."/>
        </authorList>
    </citation>
    <scope>NUCLEOTIDE SEQUENCE [LARGE SCALE GENOMIC DNA]</scope>
</reference>
<dbReference type="InterPro" id="IPR036227">
    <property type="entry name" value="Ribosomal_uL15/eL18_sf"/>
</dbReference>
<keyword evidence="2 4" id="KW-0689">Ribosomal protein</keyword>
<dbReference type="InterPro" id="IPR021131">
    <property type="entry name" value="Ribosomal_uL15/eL18"/>
</dbReference>
<dbReference type="PANTHER" id="PTHR12934:SF11">
    <property type="entry name" value="LARGE RIBOSOMAL SUBUNIT PROTEIN UL15M"/>
    <property type="match status" value="1"/>
</dbReference>
<dbReference type="NCBIfam" id="TIGR01071">
    <property type="entry name" value="rplO_bact"/>
    <property type="match status" value="1"/>
</dbReference>
<comment type="caution">
    <text evidence="8">The sequence shown here is derived from an EMBL/GenBank/DDBJ whole genome shotgun (WGS) entry which is preliminary data.</text>
</comment>
<dbReference type="InterPro" id="IPR030878">
    <property type="entry name" value="Ribosomal_uL15"/>
</dbReference>
<sequence length="146" mass="15502">MQLNTLQRVHPNQRSAQVGRGGKRGKTSGRGGKGQTARAGNKPRPEFRDALMKIPKQRGRGTNTFKSFQPRPDIVSIADLERAFSHGDTVTAESLLAKGLIQKRSGNMPQVKILGDGVLTKKLAVSGCAASASARKKIEAAGGLIS</sequence>
<feature type="region of interest" description="Disordered" evidence="6">
    <location>
        <begin position="1"/>
        <end position="47"/>
    </location>
</feature>
<dbReference type="PANTHER" id="PTHR12934">
    <property type="entry name" value="50S RIBOSOMAL PROTEIN L15"/>
    <property type="match status" value="1"/>
</dbReference>
<comment type="similarity">
    <text evidence="1 4 5">Belongs to the universal ribosomal protein uL15 family.</text>
</comment>
<dbReference type="InterPro" id="IPR005749">
    <property type="entry name" value="Ribosomal_uL15_bac-type"/>
</dbReference>
<dbReference type="Pfam" id="PF00828">
    <property type="entry name" value="Ribosomal_L27A"/>
    <property type="match status" value="1"/>
</dbReference>
<dbReference type="PROSITE" id="PS00475">
    <property type="entry name" value="RIBOSOMAL_L15"/>
    <property type="match status" value="1"/>
</dbReference>
<evidence type="ECO:0000313" key="9">
    <source>
        <dbReference type="Proteomes" id="UP000177797"/>
    </source>
</evidence>
<evidence type="ECO:0000256" key="3">
    <source>
        <dbReference type="ARBA" id="ARBA00023274"/>
    </source>
</evidence>
<evidence type="ECO:0000256" key="6">
    <source>
        <dbReference type="SAM" id="MobiDB-lite"/>
    </source>
</evidence>
<evidence type="ECO:0000256" key="4">
    <source>
        <dbReference type="HAMAP-Rule" id="MF_01341"/>
    </source>
</evidence>
<evidence type="ECO:0000256" key="5">
    <source>
        <dbReference type="RuleBase" id="RU003888"/>
    </source>
</evidence>
<comment type="subunit">
    <text evidence="4">Part of the 50S ribosomal subunit.</text>
</comment>
<protein>
    <recommendedName>
        <fullName evidence="4">Large ribosomal subunit protein uL15</fullName>
    </recommendedName>
</protein>
<dbReference type="Gene3D" id="3.100.10.10">
    <property type="match status" value="1"/>
</dbReference>
<dbReference type="AlphaFoldDB" id="A0A1G2NGB6"/>
<dbReference type="HAMAP" id="MF_01341">
    <property type="entry name" value="Ribosomal_uL15"/>
    <property type="match status" value="1"/>
</dbReference>
<dbReference type="SUPFAM" id="SSF52080">
    <property type="entry name" value="Ribosomal proteins L15p and L18e"/>
    <property type="match status" value="1"/>
</dbReference>
<name>A0A1G2NGB6_9BACT</name>
<comment type="function">
    <text evidence="4">Binds to the 23S rRNA.</text>
</comment>
<dbReference type="GO" id="GO:0019843">
    <property type="term" value="F:rRNA binding"/>
    <property type="evidence" value="ECO:0007669"/>
    <property type="project" value="UniProtKB-UniRule"/>
</dbReference>
<evidence type="ECO:0000256" key="1">
    <source>
        <dbReference type="ARBA" id="ARBA00007320"/>
    </source>
</evidence>
<keyword evidence="3 4" id="KW-0687">Ribonucleoprotein</keyword>
<accession>A0A1G2NGB6</accession>
<proteinExistence type="inferred from homology"/>